<keyword evidence="2" id="KW-1185">Reference proteome</keyword>
<organism evidence="1 2">
    <name type="scientific">Pedobacter lithocola</name>
    <dbReference type="NCBI Taxonomy" id="1908239"/>
    <lineage>
        <taxon>Bacteria</taxon>
        <taxon>Pseudomonadati</taxon>
        <taxon>Bacteroidota</taxon>
        <taxon>Sphingobacteriia</taxon>
        <taxon>Sphingobacteriales</taxon>
        <taxon>Sphingobacteriaceae</taxon>
        <taxon>Pedobacter</taxon>
    </lineage>
</organism>
<evidence type="ECO:0000313" key="1">
    <source>
        <dbReference type="EMBL" id="MFC4209738.1"/>
    </source>
</evidence>
<dbReference type="RefSeq" id="WP_378980947.1">
    <property type="nucleotide sequence ID" value="NZ_JBHSBW010000003.1"/>
</dbReference>
<evidence type="ECO:0000313" key="2">
    <source>
        <dbReference type="Proteomes" id="UP001595789"/>
    </source>
</evidence>
<comment type="caution">
    <text evidence="1">The sequence shown here is derived from an EMBL/GenBank/DDBJ whole genome shotgun (WGS) entry which is preliminary data.</text>
</comment>
<proteinExistence type="predicted"/>
<name>A0ABV8P3C3_9SPHI</name>
<dbReference type="Proteomes" id="UP001595789">
    <property type="component" value="Unassembled WGS sequence"/>
</dbReference>
<accession>A0ABV8P3C3</accession>
<protein>
    <submittedName>
        <fullName evidence="1">Uncharacterized protein</fullName>
    </submittedName>
</protein>
<reference evidence="2" key="1">
    <citation type="journal article" date="2019" name="Int. J. Syst. Evol. Microbiol.">
        <title>The Global Catalogue of Microorganisms (GCM) 10K type strain sequencing project: providing services to taxonomists for standard genome sequencing and annotation.</title>
        <authorList>
            <consortium name="The Broad Institute Genomics Platform"/>
            <consortium name="The Broad Institute Genome Sequencing Center for Infectious Disease"/>
            <person name="Wu L."/>
            <person name="Ma J."/>
        </authorList>
    </citation>
    <scope>NUCLEOTIDE SEQUENCE [LARGE SCALE GENOMIC DNA]</scope>
    <source>
        <strain evidence="2">CCM 8691</strain>
    </source>
</reference>
<sequence>MEVNFAIKNNTAALNFKGIHIDLHNNFNFVGLDYQLPIREIHLKWVKSMGDWVGPNEFSSLILIHRNVTFFKVIEQDENSTPEDDSCLGEITFFPSSARDFIDSYLPQENPKENDDIKYFFEGGLQIIIHCKQIHLEAYK</sequence>
<gene>
    <name evidence="1" type="ORF">ACFOWA_01010</name>
</gene>
<dbReference type="EMBL" id="JBHSBW010000003">
    <property type="protein sequence ID" value="MFC4209738.1"/>
    <property type="molecule type" value="Genomic_DNA"/>
</dbReference>